<proteinExistence type="predicted"/>
<accession>A0ABT5TRU4</accession>
<reference evidence="1 2" key="1">
    <citation type="submission" date="2023-02" db="EMBL/GenBank/DDBJ databases">
        <title>Genome sequence of Shewanella metallivivens ER-Te-42B-Light, sp. nov., enriched from sulfide tube worms (Riftia pachyptila) isolated from Explorer Ridge in the Pacific Ocean.</title>
        <authorList>
            <person name="Maltman C."/>
            <person name="Kuzyk S.B."/>
            <person name="Kyndt J.A."/>
            <person name="Yurkov V."/>
        </authorList>
    </citation>
    <scope>NUCLEOTIDE SEQUENCE [LARGE SCALE GENOMIC DNA]</scope>
    <source>
        <strain evidence="1 2">ER-Te-42B-Light</strain>
    </source>
</reference>
<evidence type="ECO:0000313" key="2">
    <source>
        <dbReference type="Proteomes" id="UP001213691"/>
    </source>
</evidence>
<organism evidence="1 2">
    <name type="scientific">Shewanella metallivivens</name>
    <dbReference type="NCBI Taxonomy" id="2872342"/>
    <lineage>
        <taxon>Bacteria</taxon>
        <taxon>Pseudomonadati</taxon>
        <taxon>Pseudomonadota</taxon>
        <taxon>Gammaproteobacteria</taxon>
        <taxon>Alteromonadales</taxon>
        <taxon>Shewanellaceae</taxon>
        <taxon>Shewanella</taxon>
    </lineage>
</organism>
<protein>
    <submittedName>
        <fullName evidence="1">Uncharacterized protein</fullName>
    </submittedName>
</protein>
<gene>
    <name evidence="1" type="ORF">PQR79_19390</name>
</gene>
<evidence type="ECO:0000313" key="1">
    <source>
        <dbReference type="EMBL" id="MDD8061234.1"/>
    </source>
</evidence>
<name>A0ABT5TRU4_9GAMM</name>
<dbReference type="RefSeq" id="WP_274408625.1">
    <property type="nucleotide sequence ID" value="NZ_JAQQPZ010000015.1"/>
</dbReference>
<sequence>MMGGILDAFGWQVCFKQWVAWLAGLMRSDALWMASLMRSGSMVGGRFVWVAW</sequence>
<dbReference type="EMBL" id="JAQQPZ010000015">
    <property type="protein sequence ID" value="MDD8061234.1"/>
    <property type="molecule type" value="Genomic_DNA"/>
</dbReference>
<comment type="caution">
    <text evidence="1">The sequence shown here is derived from an EMBL/GenBank/DDBJ whole genome shotgun (WGS) entry which is preliminary data.</text>
</comment>
<dbReference type="Proteomes" id="UP001213691">
    <property type="component" value="Unassembled WGS sequence"/>
</dbReference>
<keyword evidence="2" id="KW-1185">Reference proteome</keyword>